<keyword evidence="4" id="KW-1185">Reference proteome</keyword>
<dbReference type="SUPFAM" id="SSF52402">
    <property type="entry name" value="Adenine nucleotide alpha hydrolases-like"/>
    <property type="match status" value="1"/>
</dbReference>
<comment type="similarity">
    <text evidence="1">Belongs to the universal stress protein A family.</text>
</comment>
<name>A0A7K1L5F9_9ACTN</name>
<evidence type="ECO:0000313" key="4">
    <source>
        <dbReference type="Proteomes" id="UP000432015"/>
    </source>
</evidence>
<dbReference type="Pfam" id="PF00582">
    <property type="entry name" value="Usp"/>
    <property type="match status" value="1"/>
</dbReference>
<dbReference type="PANTHER" id="PTHR46268">
    <property type="entry name" value="STRESS RESPONSE PROTEIN NHAX"/>
    <property type="match status" value="1"/>
</dbReference>
<dbReference type="Gene3D" id="3.40.50.12370">
    <property type="match status" value="1"/>
</dbReference>
<dbReference type="EMBL" id="WOFH01000008">
    <property type="protein sequence ID" value="MUN39662.1"/>
    <property type="molecule type" value="Genomic_DNA"/>
</dbReference>
<dbReference type="CDD" id="cd00293">
    <property type="entry name" value="USP-like"/>
    <property type="match status" value="1"/>
</dbReference>
<dbReference type="Proteomes" id="UP000432015">
    <property type="component" value="Unassembled WGS sequence"/>
</dbReference>
<reference evidence="3 4" key="1">
    <citation type="submission" date="2019-11" db="EMBL/GenBank/DDBJ databases">
        <authorList>
            <person name="Cao P."/>
        </authorList>
    </citation>
    <scope>NUCLEOTIDE SEQUENCE [LARGE SCALE GENOMIC DNA]</scope>
    <source>
        <strain evidence="3 4">NEAU-AAG5</strain>
    </source>
</reference>
<comment type="caution">
    <text evidence="3">The sequence shown here is derived from an EMBL/GenBank/DDBJ whole genome shotgun (WGS) entry which is preliminary data.</text>
</comment>
<gene>
    <name evidence="3" type="ORF">GNZ18_24140</name>
</gene>
<evidence type="ECO:0000256" key="1">
    <source>
        <dbReference type="ARBA" id="ARBA00008791"/>
    </source>
</evidence>
<organism evidence="3 4">
    <name type="scientific">Actinomadura litoris</name>
    <dbReference type="NCBI Taxonomy" id="2678616"/>
    <lineage>
        <taxon>Bacteria</taxon>
        <taxon>Bacillati</taxon>
        <taxon>Actinomycetota</taxon>
        <taxon>Actinomycetes</taxon>
        <taxon>Streptosporangiales</taxon>
        <taxon>Thermomonosporaceae</taxon>
        <taxon>Actinomadura</taxon>
    </lineage>
</organism>
<dbReference type="RefSeq" id="WP_156218789.1">
    <property type="nucleotide sequence ID" value="NZ_WOFH01000008.1"/>
</dbReference>
<evidence type="ECO:0000313" key="3">
    <source>
        <dbReference type="EMBL" id="MUN39662.1"/>
    </source>
</evidence>
<sequence length="170" mass="17781">MSARLLLAVEDSPAALAAARYAVELARTLHAGITAVAVVPNGALVATATATATATAGTFDVPNGDGPTHPPARTVLGHIERLAHLEEVRLQTVRRSGDVARRVLDEARRVGPDLIVLGRAENSASADRAVLAPWVTRVLESAHQPVLVVPAEWRPRGSRPARGPLGRPGS</sequence>
<accession>A0A7K1L5F9</accession>
<dbReference type="PANTHER" id="PTHR46268:SF15">
    <property type="entry name" value="UNIVERSAL STRESS PROTEIN HP_0031"/>
    <property type="match status" value="1"/>
</dbReference>
<dbReference type="AlphaFoldDB" id="A0A7K1L5F9"/>
<dbReference type="InterPro" id="IPR006016">
    <property type="entry name" value="UspA"/>
</dbReference>
<protein>
    <recommendedName>
        <fullName evidence="2">UspA domain-containing protein</fullName>
    </recommendedName>
</protein>
<feature type="domain" description="UspA" evidence="2">
    <location>
        <begin position="2"/>
        <end position="150"/>
    </location>
</feature>
<proteinExistence type="inferred from homology"/>
<evidence type="ECO:0000259" key="2">
    <source>
        <dbReference type="Pfam" id="PF00582"/>
    </source>
</evidence>